<keyword evidence="4" id="KW-0378">Hydrolase</keyword>
<dbReference type="InterPro" id="IPR016136">
    <property type="entry name" value="DNA_helicase_N/primase_C"/>
</dbReference>
<dbReference type="PANTHER" id="PTHR30153">
    <property type="entry name" value="REPLICATIVE DNA HELICASE DNAB"/>
    <property type="match status" value="1"/>
</dbReference>
<sequence length="534" mass="61162">MRMIYLNKNELKALTPQSQIFGVIGVLMNNPAKLLSDSVCLTKEDFSNSVHRIIFFAINNIVNESDKLEEITAIDIDTYLKQFEKYYSIFTGYKGIEYVQSAKESANEGMFKLNYHYIKKMTVLRKLLSSGIDISSIYDVYTEEPDKLSKQQDQLNAMTEQDIVNHFSKTISDIKNEVSDWEQNSESFDAGDDIEEMLENINQSPDFGYGFHDGLMNTITSGMQLGKLFLRSMKAGGGKTRLGLMDLVNVSATQIFNKNTGKWVTNENPQPSLFISTELSKKEIQLILICAVTRINPEVIKRGHYTNDVKNIINHGVKVLQETKLHFKEIQDFDIDDVMSTIDEYVFNYDVKYVDFDYIWAAPKLLRSGSELYGGRDTRDDRILLSFTDRLRNKAKELDIYIMSATQITPTYDDSNYEMSRTSQALRDSKSIADKIDFGMISADVTPRDLKSLEPLISDDAVNPYHLKPNIGNFCYKNRLGKKNIVIWSVVDLGTLHEYSLFATDYQYNYIDLPRTTIKIDNDGNYGVKEQLVF</sequence>
<feature type="domain" description="DNA helicase DnaB-like N-terminal" evidence="11">
    <location>
        <begin position="23"/>
        <end position="82"/>
    </location>
</feature>
<evidence type="ECO:0000256" key="4">
    <source>
        <dbReference type="ARBA" id="ARBA00022801"/>
    </source>
</evidence>
<keyword evidence="3" id="KW-0547">Nucleotide-binding</keyword>
<accession>A0A1I9KKH3</accession>
<dbReference type="EC" id="5.6.2.3" evidence="9"/>
<evidence type="ECO:0000256" key="9">
    <source>
        <dbReference type="ARBA" id="ARBA00044969"/>
    </source>
</evidence>
<keyword evidence="7" id="KW-0238">DNA-binding</keyword>
<dbReference type="GO" id="GO:0043139">
    <property type="term" value="F:5'-3' DNA helicase activity"/>
    <property type="evidence" value="ECO:0007669"/>
    <property type="project" value="UniProtKB-EC"/>
</dbReference>
<organism evidence="13 14">
    <name type="scientific">Lactobacillus phage SA-C12</name>
    <dbReference type="NCBI Taxonomy" id="1755697"/>
    <lineage>
        <taxon>Viruses</taxon>
        <taxon>Duplodnaviria</taxon>
        <taxon>Heunggongvirae</taxon>
        <taxon>Uroviricota</taxon>
        <taxon>Caudoviricetes</taxon>
        <taxon>Tybeckvirinae</taxon>
        <taxon>Lenusvirus</taxon>
        <taxon>Lenusvirus SAC12</taxon>
    </lineage>
</organism>
<evidence type="ECO:0000313" key="13">
    <source>
        <dbReference type="EMBL" id="ALY06900.1"/>
    </source>
</evidence>
<keyword evidence="8" id="KW-0413">Isomerase</keyword>
<name>A0A1I9KKH3_9CAUD</name>
<gene>
    <name evidence="13" type="ORF">SAC12_079</name>
</gene>
<dbReference type="GO" id="GO:0006260">
    <property type="term" value="P:DNA replication"/>
    <property type="evidence" value="ECO:0007669"/>
    <property type="project" value="UniProtKB-KW"/>
</dbReference>
<dbReference type="Proteomes" id="UP000223158">
    <property type="component" value="Segment"/>
</dbReference>
<keyword evidence="5 13" id="KW-0347">Helicase</keyword>
<evidence type="ECO:0000256" key="8">
    <source>
        <dbReference type="ARBA" id="ARBA00023235"/>
    </source>
</evidence>
<evidence type="ECO:0000259" key="11">
    <source>
        <dbReference type="Pfam" id="PF00772"/>
    </source>
</evidence>
<dbReference type="InterPro" id="IPR036185">
    <property type="entry name" value="DNA_heli_DnaB-like_N_sf"/>
</dbReference>
<dbReference type="Gene3D" id="1.10.860.10">
    <property type="entry name" value="DNAb Helicase, Chain A"/>
    <property type="match status" value="1"/>
</dbReference>
<evidence type="ECO:0000256" key="7">
    <source>
        <dbReference type="ARBA" id="ARBA00023125"/>
    </source>
</evidence>
<feature type="domain" description="SF4 helicase" evidence="12">
    <location>
        <begin position="216"/>
        <end position="438"/>
    </location>
</feature>
<keyword evidence="6" id="KW-0067">ATP-binding</keyword>
<dbReference type="PANTHER" id="PTHR30153:SF2">
    <property type="entry name" value="REPLICATIVE DNA HELICASE"/>
    <property type="match status" value="1"/>
</dbReference>
<dbReference type="GO" id="GO:0016787">
    <property type="term" value="F:hydrolase activity"/>
    <property type="evidence" value="ECO:0007669"/>
    <property type="project" value="UniProtKB-KW"/>
</dbReference>
<dbReference type="EMBL" id="KU052488">
    <property type="protein sequence ID" value="ALY06900.1"/>
    <property type="molecule type" value="Genomic_DNA"/>
</dbReference>
<keyword evidence="2" id="KW-0235">DNA replication</keyword>
<evidence type="ECO:0000256" key="10">
    <source>
        <dbReference type="ARBA" id="ARBA00048954"/>
    </source>
</evidence>
<evidence type="ECO:0000256" key="5">
    <source>
        <dbReference type="ARBA" id="ARBA00022806"/>
    </source>
</evidence>
<comment type="catalytic activity">
    <reaction evidence="10">
        <text>ATP + H2O = ADP + phosphate + H(+)</text>
        <dbReference type="Rhea" id="RHEA:13065"/>
        <dbReference type="ChEBI" id="CHEBI:15377"/>
        <dbReference type="ChEBI" id="CHEBI:15378"/>
        <dbReference type="ChEBI" id="CHEBI:30616"/>
        <dbReference type="ChEBI" id="CHEBI:43474"/>
        <dbReference type="ChEBI" id="CHEBI:456216"/>
        <dbReference type="EC" id="5.6.2.3"/>
    </reaction>
</comment>
<comment type="similarity">
    <text evidence="1">Belongs to the helicase family. DnaB subfamily.</text>
</comment>
<protein>
    <recommendedName>
        <fullName evidence="9">DNA 5'-3' helicase</fullName>
        <ecNumber evidence="9">5.6.2.3</ecNumber>
    </recommendedName>
</protein>
<evidence type="ECO:0000256" key="6">
    <source>
        <dbReference type="ARBA" id="ARBA00022840"/>
    </source>
</evidence>
<dbReference type="GO" id="GO:0003677">
    <property type="term" value="F:DNA binding"/>
    <property type="evidence" value="ECO:0007669"/>
    <property type="project" value="UniProtKB-KW"/>
</dbReference>
<evidence type="ECO:0000313" key="14">
    <source>
        <dbReference type="Proteomes" id="UP000223158"/>
    </source>
</evidence>
<proteinExistence type="inferred from homology"/>
<keyword evidence="14" id="KW-1185">Reference proteome</keyword>
<dbReference type="SUPFAM" id="SSF52540">
    <property type="entry name" value="P-loop containing nucleoside triphosphate hydrolases"/>
    <property type="match status" value="1"/>
</dbReference>
<dbReference type="Pfam" id="PF00772">
    <property type="entry name" value="DnaB"/>
    <property type="match status" value="1"/>
</dbReference>
<dbReference type="SUPFAM" id="SSF48024">
    <property type="entry name" value="N-terminal domain of DnaB helicase"/>
    <property type="match status" value="1"/>
</dbReference>
<evidence type="ECO:0000256" key="1">
    <source>
        <dbReference type="ARBA" id="ARBA00008428"/>
    </source>
</evidence>
<dbReference type="Pfam" id="PF03796">
    <property type="entry name" value="DnaB_C"/>
    <property type="match status" value="1"/>
</dbReference>
<reference evidence="13 14" key="1">
    <citation type="submission" date="2015-11" db="EMBL/GenBank/DDBJ databases">
        <title>Lactobacillus brevis bacteriophage SA-C12: a mosaic Myoviridae member.</title>
        <authorList>
            <person name="Mahony J."/>
        </authorList>
    </citation>
    <scope>NUCLEOTIDE SEQUENCE [LARGE SCALE GENOMIC DNA]</scope>
</reference>
<dbReference type="InterPro" id="IPR007693">
    <property type="entry name" value="DNA_helicase_DnaB-like_N"/>
</dbReference>
<dbReference type="InterPro" id="IPR027417">
    <property type="entry name" value="P-loop_NTPase"/>
</dbReference>
<evidence type="ECO:0000259" key="12">
    <source>
        <dbReference type="Pfam" id="PF03796"/>
    </source>
</evidence>
<evidence type="ECO:0000256" key="3">
    <source>
        <dbReference type="ARBA" id="ARBA00022741"/>
    </source>
</evidence>
<evidence type="ECO:0000256" key="2">
    <source>
        <dbReference type="ARBA" id="ARBA00022705"/>
    </source>
</evidence>
<dbReference type="Gene3D" id="3.40.50.300">
    <property type="entry name" value="P-loop containing nucleotide triphosphate hydrolases"/>
    <property type="match status" value="1"/>
</dbReference>
<dbReference type="GO" id="GO:0005524">
    <property type="term" value="F:ATP binding"/>
    <property type="evidence" value="ECO:0007669"/>
    <property type="project" value="UniProtKB-KW"/>
</dbReference>
<dbReference type="InterPro" id="IPR007694">
    <property type="entry name" value="DNA_helicase_DnaB-like_C"/>
</dbReference>